<reference evidence="1" key="2">
    <citation type="journal article" date="2015" name="Data Brief">
        <title>Shoot transcriptome of the giant reed, Arundo donax.</title>
        <authorList>
            <person name="Barrero R.A."/>
            <person name="Guerrero F.D."/>
            <person name="Moolhuijzen P."/>
            <person name="Goolsby J.A."/>
            <person name="Tidwell J."/>
            <person name="Bellgard S.E."/>
            <person name="Bellgard M.I."/>
        </authorList>
    </citation>
    <scope>NUCLEOTIDE SEQUENCE</scope>
    <source>
        <tissue evidence="1">Shoot tissue taken approximately 20 cm above the soil surface</tissue>
    </source>
</reference>
<organism evidence="1">
    <name type="scientific">Arundo donax</name>
    <name type="common">Giant reed</name>
    <name type="synonym">Donax arundinaceus</name>
    <dbReference type="NCBI Taxonomy" id="35708"/>
    <lineage>
        <taxon>Eukaryota</taxon>
        <taxon>Viridiplantae</taxon>
        <taxon>Streptophyta</taxon>
        <taxon>Embryophyta</taxon>
        <taxon>Tracheophyta</taxon>
        <taxon>Spermatophyta</taxon>
        <taxon>Magnoliopsida</taxon>
        <taxon>Liliopsida</taxon>
        <taxon>Poales</taxon>
        <taxon>Poaceae</taxon>
        <taxon>PACMAD clade</taxon>
        <taxon>Arundinoideae</taxon>
        <taxon>Arundineae</taxon>
        <taxon>Arundo</taxon>
    </lineage>
</organism>
<sequence>MNNRAMLLQSCMSQSPNALTRDTKKNVIYAEAPSPPNAFYRKPSSLRWQTSPNFSGIQCPFTPEIWIMLIEVLGILRRIVLVGSACLQISSTVAP</sequence>
<dbReference type="EMBL" id="GBRH01211855">
    <property type="protein sequence ID" value="JAD86040.1"/>
    <property type="molecule type" value="Transcribed_RNA"/>
</dbReference>
<name>A0A0A9DK55_ARUDO</name>
<protein>
    <submittedName>
        <fullName evidence="1">Phosphoglycerate mutase gpmB</fullName>
    </submittedName>
</protein>
<accession>A0A0A9DK55</accession>
<proteinExistence type="predicted"/>
<reference evidence="1" key="1">
    <citation type="submission" date="2014-09" db="EMBL/GenBank/DDBJ databases">
        <authorList>
            <person name="Magalhaes I.L.F."/>
            <person name="Oliveira U."/>
            <person name="Santos F.R."/>
            <person name="Vidigal T.H.D.A."/>
            <person name="Brescovit A.D."/>
            <person name="Santos A.J."/>
        </authorList>
    </citation>
    <scope>NUCLEOTIDE SEQUENCE</scope>
    <source>
        <tissue evidence="1">Shoot tissue taken approximately 20 cm above the soil surface</tissue>
    </source>
</reference>
<dbReference type="AlphaFoldDB" id="A0A0A9DK55"/>
<evidence type="ECO:0000313" key="1">
    <source>
        <dbReference type="EMBL" id="JAD86040.1"/>
    </source>
</evidence>